<accession>A0A2P8QZI0</accession>
<dbReference type="InterPro" id="IPR011335">
    <property type="entry name" value="Restrct_endonuc-II-like"/>
</dbReference>
<dbReference type="InterPro" id="IPR027417">
    <property type="entry name" value="P-loop_NTPase"/>
</dbReference>
<dbReference type="GO" id="GO:0016740">
    <property type="term" value="F:transferase activity"/>
    <property type="evidence" value="ECO:0007669"/>
    <property type="project" value="UniProtKB-KW"/>
</dbReference>
<dbReference type="AlphaFoldDB" id="A0A2P8QZI0"/>
<dbReference type="EMBL" id="PDHH01000006">
    <property type="protein sequence ID" value="PSM51657.1"/>
    <property type="molecule type" value="Genomic_DNA"/>
</dbReference>
<evidence type="ECO:0000259" key="1">
    <source>
        <dbReference type="Pfam" id="PF12705"/>
    </source>
</evidence>
<dbReference type="InterPro" id="IPR038726">
    <property type="entry name" value="PDDEXK_AddAB-type"/>
</dbReference>
<sequence>MKKELFVFTTTRKLKEYLNEQSNAVLPKTMIISEFFSRAIYSPKFDEVSKIDKLIIMQKAISKTKNLEQQLKISSNFFEFLKNHEYIFSFFKELAVTKKKIEDLKYSDIYASYDEHLEILEELLKNYKLELKDRKLYDDITIVDDYLINEEFIKSYDEINIFIDGVLTNFEIEILNLCKNFADINLVLNANYLTKKMLSSFVDIENSLEIANEYIFNLTNNSLSKVNNAEKNHNVPILVRGLSGNSMQCFYIFEKISTFIKDGINPKDIVVILPDESFSEILMDYDKNNMLNFAMGKKAENLLFYKLFNTIIKSILEEEEIELKDDYIKNEDQLTSVNIFLNECGVKSDFYRNFENNFYQKANFDQFKKIVFEILEYSKEHEISGAINEILFNIEIYLENESLNLREISEIFLLELKNSHIDYVGGGEVSVMGLLESRGLSFRGVIMPCFNDELVPKRSINEMFLNTTLRKRAGLISYEDRQNLQRFYYKDIINKAKKVAICYDDNEDKVPSRFLKEFKIIEDKEYSDKSYLNLFRSKRILKKGDLNLVFKHDFFEQPLSFSRLDQFLKCPRCYALKYILKIQPPKDVDSDMSAKDRGNILHKALELTYNNSNIFDYKIFEEMFMKISTNLSELEKQIMLNEFKKIEQELKKHEDKGYRLIKKEIELENIFEGVRIKGKIDRIDALNGEKFIIDYKSGSIRDKKSLQLPFYEALLGEENVKSAFFSLRDVKFVNSQSSLDDLKNVIDELKQISGKDFDFDVSYNCKYKDYDILCD</sequence>
<protein>
    <submittedName>
        <fullName evidence="2">Sugar transferase</fullName>
    </submittedName>
</protein>
<dbReference type="InterPro" id="IPR011604">
    <property type="entry name" value="PDDEXK-like_dom_sf"/>
</dbReference>
<evidence type="ECO:0000313" key="3">
    <source>
        <dbReference type="Proteomes" id="UP000240535"/>
    </source>
</evidence>
<keyword evidence="3" id="KW-1185">Reference proteome</keyword>
<name>A0A2P8QZI0_9BACT</name>
<proteinExistence type="predicted"/>
<feature type="domain" description="PD-(D/E)XK endonuclease-like" evidence="1">
    <location>
        <begin position="559"/>
        <end position="774"/>
    </location>
</feature>
<dbReference type="Gene3D" id="3.90.320.10">
    <property type="match status" value="1"/>
</dbReference>
<comment type="caution">
    <text evidence="2">The sequence shown here is derived from an EMBL/GenBank/DDBJ whole genome shotgun (WGS) entry which is preliminary data.</text>
</comment>
<keyword evidence="2" id="KW-0808">Transferase</keyword>
<dbReference type="Pfam" id="PF12705">
    <property type="entry name" value="PDDEXK_1"/>
    <property type="match status" value="1"/>
</dbReference>
<evidence type="ECO:0000313" key="2">
    <source>
        <dbReference type="EMBL" id="PSM51657.1"/>
    </source>
</evidence>
<reference evidence="3" key="1">
    <citation type="submission" date="2017-10" db="EMBL/GenBank/DDBJ databases">
        <title>Campylobacter species from seals.</title>
        <authorList>
            <person name="Gilbert M.J."/>
            <person name="Zomer A.L."/>
            <person name="Timmerman A.J."/>
            <person name="Duim B."/>
            <person name="Wagenaar J.A."/>
        </authorList>
    </citation>
    <scope>NUCLEOTIDE SEQUENCE [LARGE SCALE GENOMIC DNA]</scope>
    <source>
        <strain evidence="3">17S00004-5</strain>
    </source>
</reference>
<gene>
    <name evidence="2" type="ORF">CQ405_07535</name>
</gene>
<dbReference type="SUPFAM" id="SSF52540">
    <property type="entry name" value="P-loop containing nucleoside triphosphate hydrolases"/>
    <property type="match status" value="1"/>
</dbReference>
<dbReference type="Proteomes" id="UP000240535">
    <property type="component" value="Unassembled WGS sequence"/>
</dbReference>
<organism evidence="2 3">
    <name type="scientific">Campylobacter blaseri</name>
    <dbReference type="NCBI Taxonomy" id="2042961"/>
    <lineage>
        <taxon>Bacteria</taxon>
        <taxon>Pseudomonadati</taxon>
        <taxon>Campylobacterota</taxon>
        <taxon>Epsilonproteobacteria</taxon>
        <taxon>Campylobacterales</taxon>
        <taxon>Campylobacteraceae</taxon>
        <taxon>Campylobacter</taxon>
    </lineage>
</organism>
<dbReference type="OrthoDB" id="9766257at2"/>
<dbReference type="SUPFAM" id="SSF52980">
    <property type="entry name" value="Restriction endonuclease-like"/>
    <property type="match status" value="1"/>
</dbReference>